<feature type="domain" description="Lantibiotic dehydratase N-terminal" evidence="1">
    <location>
        <begin position="51"/>
        <end position="255"/>
    </location>
</feature>
<reference evidence="2 3" key="1">
    <citation type="submission" date="2019-03" db="EMBL/GenBank/DDBJ databases">
        <title>Genomic Encyclopedia of Type Strains, Phase IV (KMG-IV): sequencing the most valuable type-strain genomes for metagenomic binning, comparative biology and taxonomic classification.</title>
        <authorList>
            <person name="Goeker M."/>
        </authorList>
    </citation>
    <scope>NUCLEOTIDE SEQUENCE [LARGE SCALE GENOMIC DNA]</scope>
    <source>
        <strain evidence="2 3">DSM 46770</strain>
    </source>
</reference>
<evidence type="ECO:0000313" key="3">
    <source>
        <dbReference type="Proteomes" id="UP000295281"/>
    </source>
</evidence>
<dbReference type="InterPro" id="IPR006311">
    <property type="entry name" value="TAT_signal"/>
</dbReference>
<dbReference type="EMBL" id="SNYN01000025">
    <property type="protein sequence ID" value="TDQ46318.1"/>
    <property type="molecule type" value="Genomic_DNA"/>
</dbReference>
<organism evidence="2 3">
    <name type="scientific">Actinorugispora endophytica</name>
    <dbReference type="NCBI Taxonomy" id="1605990"/>
    <lineage>
        <taxon>Bacteria</taxon>
        <taxon>Bacillati</taxon>
        <taxon>Actinomycetota</taxon>
        <taxon>Actinomycetes</taxon>
        <taxon>Streptosporangiales</taxon>
        <taxon>Nocardiopsidaceae</taxon>
        <taxon>Actinorugispora</taxon>
    </lineage>
</organism>
<gene>
    <name evidence="2" type="ORF">EV190_1254</name>
</gene>
<dbReference type="RefSeq" id="WP_208113257.1">
    <property type="nucleotide sequence ID" value="NZ_SNYN01000025.1"/>
</dbReference>
<dbReference type="InterPro" id="IPR006827">
    <property type="entry name" value="Lant_deHydtase_N"/>
</dbReference>
<accession>A0A4R6UHJ9</accession>
<proteinExistence type="predicted"/>
<comment type="caution">
    <text evidence="2">The sequence shown here is derived from an EMBL/GenBank/DDBJ whole genome shotgun (WGS) entry which is preliminary data.</text>
</comment>
<evidence type="ECO:0000313" key="2">
    <source>
        <dbReference type="EMBL" id="TDQ46318.1"/>
    </source>
</evidence>
<evidence type="ECO:0000259" key="1">
    <source>
        <dbReference type="Pfam" id="PF04738"/>
    </source>
</evidence>
<dbReference type="Pfam" id="PF04738">
    <property type="entry name" value="Lant_dehydr_N"/>
    <property type="match status" value="2"/>
</dbReference>
<keyword evidence="3" id="KW-1185">Reference proteome</keyword>
<dbReference type="AlphaFoldDB" id="A0A4R6UHJ9"/>
<sequence>MTRSRRTLYRGTGQGMLRAAVARTVPDMAPWPQADAPIEQWRAWLDSVWAQESFREAVEAASPDLAGRVQALVTGHTPKPRRVRRAALALARYALRSAHRSTPYGLFAGVAPVAFGDTVHMEIGAEHRVVSRPDPVGLDAAIRTWQATPEHLAEVEVCVNTLARQRGDRVHVPAEGDAEYTLAWTPVLALVLEVTRAPIRFATLAGKVAAQFPDVPAPRRLAALAELVWVGLLLSSLRAPATLTDATVPLPEAVQRQAEALPAASDLLLDATVRLPAAVAVEAETAATVLTRLSPAPTGTAAWARYADRFTDRYGDAVVPLNQVTADLGLPEGFEKPSSPPRPMKLRDRLLLDLAGTAALQGRRSVTLTEEMIERLEAAAGEREQTPPHLEVCAQVHAPTPHALQAGRFRLHVVTVSRAAGSMTGRFWHLLPHMPRSYAGLPTVAPGTEAVQLSFHPARVAADLLTRAPQVLPRLISVGEFRHPAPGVLFPADLAIGQDGGRLFLCETATRQRLEALAPTALNFVWNHYTPPLVRFLAEIARARTPQVTGFEWGAAWTLPFTPAVHYRRSVLVPARWKLQARDLPGRTAPSQVWEDRFDTWRAQSGVPDRVLLVQDDQQLPLDLTKPMHVSCRV</sequence>
<name>A0A4R6UHJ9_9ACTN</name>
<dbReference type="Proteomes" id="UP000295281">
    <property type="component" value="Unassembled WGS sequence"/>
</dbReference>
<dbReference type="PROSITE" id="PS51318">
    <property type="entry name" value="TAT"/>
    <property type="match status" value="1"/>
</dbReference>
<protein>
    <submittedName>
        <fullName evidence="2">Lantibiotic biosynthesis dehydratase-like protein</fullName>
    </submittedName>
</protein>
<feature type="domain" description="Lantibiotic dehydratase N-terminal" evidence="1">
    <location>
        <begin position="256"/>
        <end position="631"/>
    </location>
</feature>